<dbReference type="Gene3D" id="3.30.420.10">
    <property type="entry name" value="Ribonuclease H-like superfamily/Ribonuclease H"/>
    <property type="match status" value="1"/>
</dbReference>
<reference evidence="2 3" key="1">
    <citation type="journal article" date="2021" name="Elife">
        <title>Chloroplast acquisition without the gene transfer in kleptoplastic sea slugs, Plakobranchus ocellatus.</title>
        <authorList>
            <person name="Maeda T."/>
            <person name="Takahashi S."/>
            <person name="Yoshida T."/>
            <person name="Shimamura S."/>
            <person name="Takaki Y."/>
            <person name="Nagai Y."/>
            <person name="Toyoda A."/>
            <person name="Suzuki Y."/>
            <person name="Arimoto A."/>
            <person name="Ishii H."/>
            <person name="Satoh N."/>
            <person name="Nishiyama T."/>
            <person name="Hasebe M."/>
            <person name="Maruyama T."/>
            <person name="Minagawa J."/>
            <person name="Obokata J."/>
            <person name="Shigenobu S."/>
        </authorList>
    </citation>
    <scope>NUCLEOTIDE SEQUENCE [LARGE SCALE GENOMIC DNA]</scope>
</reference>
<feature type="domain" description="Reverse transcriptase" evidence="1">
    <location>
        <begin position="7"/>
        <end position="113"/>
    </location>
</feature>
<evidence type="ECO:0000259" key="1">
    <source>
        <dbReference type="Pfam" id="PF00078"/>
    </source>
</evidence>
<keyword evidence="3" id="KW-1185">Reference proteome</keyword>
<dbReference type="Pfam" id="PF00078">
    <property type="entry name" value="RVT_1"/>
    <property type="match status" value="1"/>
</dbReference>
<keyword evidence="2" id="KW-0695">RNA-directed DNA polymerase</keyword>
<evidence type="ECO:0000313" key="2">
    <source>
        <dbReference type="EMBL" id="GFO26963.1"/>
    </source>
</evidence>
<name>A0AAV4C4Y6_9GAST</name>
<protein>
    <submittedName>
        <fullName evidence="2">RNA-directed DNA polymerase from mobile element jockey-like</fullName>
    </submittedName>
</protein>
<dbReference type="PANTHER" id="PTHR47027:SF8">
    <property type="entry name" value="RIBONUCLEASE H"/>
    <property type="match status" value="1"/>
</dbReference>
<evidence type="ECO:0000313" key="3">
    <source>
        <dbReference type="Proteomes" id="UP000735302"/>
    </source>
</evidence>
<dbReference type="GO" id="GO:0003964">
    <property type="term" value="F:RNA-directed DNA polymerase activity"/>
    <property type="evidence" value="ECO:0007669"/>
    <property type="project" value="UniProtKB-KW"/>
</dbReference>
<dbReference type="InterPro" id="IPR000477">
    <property type="entry name" value="RT_dom"/>
</dbReference>
<comment type="caution">
    <text evidence="2">The sequence shown here is derived from an EMBL/GenBank/DDBJ whole genome shotgun (WGS) entry which is preliminary data.</text>
</comment>
<accession>A0AAV4C4Y6</accession>
<dbReference type="Proteomes" id="UP000735302">
    <property type="component" value="Unassembled WGS sequence"/>
</dbReference>
<dbReference type="GO" id="GO:0003676">
    <property type="term" value="F:nucleic acid binding"/>
    <property type="evidence" value="ECO:0007669"/>
    <property type="project" value="InterPro"/>
</dbReference>
<dbReference type="PANTHER" id="PTHR47027">
    <property type="entry name" value="REVERSE TRANSCRIPTASE DOMAIN-CONTAINING PROTEIN"/>
    <property type="match status" value="1"/>
</dbReference>
<sequence length="254" mass="29118">MRKSIRPEISPKHFGFMPDKGTRNAIFTLPMIMERCIEMQKGLYLCFIDYSKAFAKVRHAELFRMLEKLDIDGKDLRVIRNLYWDQTASVRIEEEHSDFKPIKRALRLGNSSSSCPQSRPGTSDFHLFGPLKRHLGGMAFETEDDLISELRNWFDNLDVDSFRHLKKTYSDPTCKIPLEETIGLVWPAGPGIKLDSKPPSLQEITAVVTKLELNLLQGPMECLIYCTKDAPTFSRSYTKYYEVRGKTSISVKSG</sequence>
<dbReference type="InterPro" id="IPR036397">
    <property type="entry name" value="RNaseH_sf"/>
</dbReference>
<dbReference type="AlphaFoldDB" id="A0AAV4C4Y6"/>
<gene>
    <name evidence="2" type="ORF">PoB_005346800</name>
</gene>
<dbReference type="EMBL" id="BLXT01005873">
    <property type="protein sequence ID" value="GFO26963.1"/>
    <property type="molecule type" value="Genomic_DNA"/>
</dbReference>
<proteinExistence type="predicted"/>
<keyword evidence="2" id="KW-0808">Transferase</keyword>
<keyword evidence="2" id="KW-0548">Nucleotidyltransferase</keyword>
<organism evidence="2 3">
    <name type="scientific">Plakobranchus ocellatus</name>
    <dbReference type="NCBI Taxonomy" id="259542"/>
    <lineage>
        <taxon>Eukaryota</taxon>
        <taxon>Metazoa</taxon>
        <taxon>Spiralia</taxon>
        <taxon>Lophotrochozoa</taxon>
        <taxon>Mollusca</taxon>
        <taxon>Gastropoda</taxon>
        <taxon>Heterobranchia</taxon>
        <taxon>Euthyneura</taxon>
        <taxon>Panpulmonata</taxon>
        <taxon>Sacoglossa</taxon>
        <taxon>Placobranchoidea</taxon>
        <taxon>Plakobranchidae</taxon>
        <taxon>Plakobranchus</taxon>
    </lineage>
</organism>